<name>A0A329DZR5_VIBDI</name>
<dbReference type="AlphaFoldDB" id="A0A329DZR5"/>
<dbReference type="Proteomes" id="UP000248729">
    <property type="component" value="Unassembled WGS sequence"/>
</dbReference>
<dbReference type="EMBL" id="QLTR01000042">
    <property type="protein sequence ID" value="RAS56961.1"/>
    <property type="molecule type" value="Genomic_DNA"/>
</dbReference>
<protein>
    <submittedName>
        <fullName evidence="1">Uncharacterized protein</fullName>
    </submittedName>
</protein>
<evidence type="ECO:0000313" key="2">
    <source>
        <dbReference type="Proteomes" id="UP000248729"/>
    </source>
</evidence>
<reference evidence="1 2" key="1">
    <citation type="submission" date="2018-06" db="EMBL/GenBank/DDBJ databases">
        <title>Freshwater and sediment microbial communities from various areas in North America, analyzing microbe dynamics in response to fracking.</title>
        <authorList>
            <person name="Lamendella R."/>
        </authorList>
    </citation>
    <scope>NUCLEOTIDE SEQUENCE [LARGE SCALE GENOMIC DNA]</scope>
    <source>
        <strain evidence="1 2">99A</strain>
    </source>
</reference>
<organism evidence="1 2">
    <name type="scientific">Vibrio diazotrophicus</name>
    <dbReference type="NCBI Taxonomy" id="685"/>
    <lineage>
        <taxon>Bacteria</taxon>
        <taxon>Pseudomonadati</taxon>
        <taxon>Pseudomonadota</taxon>
        <taxon>Gammaproteobacteria</taxon>
        <taxon>Vibrionales</taxon>
        <taxon>Vibrionaceae</taxon>
        <taxon>Vibrio</taxon>
    </lineage>
</organism>
<evidence type="ECO:0000313" key="1">
    <source>
        <dbReference type="EMBL" id="RAS56961.1"/>
    </source>
</evidence>
<gene>
    <name evidence="1" type="ORF">DET48_14217</name>
</gene>
<accession>A0A329DZR5</accession>
<sequence length="31" mass="3288">MPDVACEIADIDAVISQATHCIAEIKKAEDS</sequence>
<comment type="caution">
    <text evidence="1">The sequence shown here is derived from an EMBL/GenBank/DDBJ whole genome shotgun (WGS) entry which is preliminary data.</text>
</comment>
<proteinExistence type="predicted"/>